<feature type="non-terminal residue" evidence="1">
    <location>
        <position position="107"/>
    </location>
</feature>
<dbReference type="EMBL" id="CAJVPZ010012432">
    <property type="protein sequence ID" value="CAG8639644.1"/>
    <property type="molecule type" value="Genomic_DNA"/>
</dbReference>
<organism evidence="1 2">
    <name type="scientific">Racocetra fulgida</name>
    <dbReference type="NCBI Taxonomy" id="60492"/>
    <lineage>
        <taxon>Eukaryota</taxon>
        <taxon>Fungi</taxon>
        <taxon>Fungi incertae sedis</taxon>
        <taxon>Mucoromycota</taxon>
        <taxon>Glomeromycotina</taxon>
        <taxon>Glomeromycetes</taxon>
        <taxon>Diversisporales</taxon>
        <taxon>Gigasporaceae</taxon>
        <taxon>Racocetra</taxon>
    </lineage>
</organism>
<sequence length="107" mass="12961">RQYARINSLGDIQLEKLKITREKLAPEKKEQIEYFIQNKANVVMSFYKTDSTTKLPIYYLKNNKEALWKWFHEEYPNGVKRTTFYKYLQDGQYIYKEDLDGQLYLAC</sequence>
<name>A0A9N9DL02_9GLOM</name>
<comment type="caution">
    <text evidence="1">The sequence shown here is derived from an EMBL/GenBank/DDBJ whole genome shotgun (WGS) entry which is preliminary data.</text>
</comment>
<evidence type="ECO:0000313" key="2">
    <source>
        <dbReference type="Proteomes" id="UP000789396"/>
    </source>
</evidence>
<evidence type="ECO:0000313" key="1">
    <source>
        <dbReference type="EMBL" id="CAG8639644.1"/>
    </source>
</evidence>
<dbReference type="AlphaFoldDB" id="A0A9N9DL02"/>
<proteinExistence type="predicted"/>
<gene>
    <name evidence="1" type="ORF">RFULGI_LOCUS8030</name>
</gene>
<dbReference type="Proteomes" id="UP000789396">
    <property type="component" value="Unassembled WGS sequence"/>
</dbReference>
<keyword evidence="2" id="KW-1185">Reference proteome</keyword>
<accession>A0A9N9DL02</accession>
<reference evidence="1" key="1">
    <citation type="submission" date="2021-06" db="EMBL/GenBank/DDBJ databases">
        <authorList>
            <person name="Kallberg Y."/>
            <person name="Tangrot J."/>
            <person name="Rosling A."/>
        </authorList>
    </citation>
    <scope>NUCLEOTIDE SEQUENCE</scope>
    <source>
        <strain evidence="1">IN212</strain>
    </source>
</reference>
<dbReference type="OrthoDB" id="2435317at2759"/>
<protein>
    <submittedName>
        <fullName evidence="1">7378_t:CDS:1</fullName>
    </submittedName>
</protein>